<accession>A0A0F9Q7W0</accession>
<organism evidence="1">
    <name type="scientific">marine sediment metagenome</name>
    <dbReference type="NCBI Taxonomy" id="412755"/>
    <lineage>
        <taxon>unclassified sequences</taxon>
        <taxon>metagenomes</taxon>
        <taxon>ecological metagenomes</taxon>
    </lineage>
</organism>
<reference evidence="1" key="1">
    <citation type="journal article" date="2015" name="Nature">
        <title>Complex archaea that bridge the gap between prokaryotes and eukaryotes.</title>
        <authorList>
            <person name="Spang A."/>
            <person name="Saw J.H."/>
            <person name="Jorgensen S.L."/>
            <person name="Zaremba-Niedzwiedzka K."/>
            <person name="Martijn J."/>
            <person name="Lind A.E."/>
            <person name="van Eijk R."/>
            <person name="Schleper C."/>
            <person name="Guy L."/>
            <person name="Ettema T.J."/>
        </authorList>
    </citation>
    <scope>NUCLEOTIDE SEQUENCE</scope>
</reference>
<dbReference type="AlphaFoldDB" id="A0A0F9Q7W0"/>
<comment type="caution">
    <text evidence="1">The sequence shown here is derived from an EMBL/GenBank/DDBJ whole genome shotgun (WGS) entry which is preliminary data.</text>
</comment>
<name>A0A0F9Q7W0_9ZZZZ</name>
<proteinExistence type="predicted"/>
<protein>
    <submittedName>
        <fullName evidence="1">Uncharacterized protein</fullName>
    </submittedName>
</protein>
<sequence>MLPSYIIKLNKIIFSKQTPDWCKLEYPNHKHGCPNYNKSDRCPPKAPFLYTVFDINYPLYLVHSEFNLTNHINKMKKKLPHWTDRQLRNVLYWQDTSRGQLRQRIEEAHMLLGTIHAETTPEAMGVNVYATAVLNGLHLDRIRHLKTCRHVAFVGTKLGDKSLELFDLL</sequence>
<dbReference type="EMBL" id="LAZR01004365">
    <property type="protein sequence ID" value="KKN09286.1"/>
    <property type="molecule type" value="Genomic_DNA"/>
</dbReference>
<gene>
    <name evidence="1" type="ORF">LCGC14_1048120</name>
</gene>
<evidence type="ECO:0000313" key="1">
    <source>
        <dbReference type="EMBL" id="KKN09286.1"/>
    </source>
</evidence>